<dbReference type="AlphaFoldDB" id="A0A1X7T6R3"/>
<dbReference type="OrthoDB" id="539213at2759"/>
<reference evidence="1" key="1">
    <citation type="submission" date="2017-05" db="UniProtKB">
        <authorList>
            <consortium name="EnsemblMetazoa"/>
        </authorList>
    </citation>
    <scope>IDENTIFICATION</scope>
</reference>
<dbReference type="EnsemblMetazoa" id="Aqu2.1.09936_001">
    <property type="protein sequence ID" value="Aqu2.1.09936_001"/>
    <property type="gene ID" value="Aqu2.1.09936"/>
</dbReference>
<protein>
    <recommendedName>
        <fullName evidence="2">Death domain-containing protein</fullName>
    </recommendedName>
</protein>
<sequence length="253" mass="29285">MLVIGIDSYTKSTKLVNVIEQQLESSLNPEQYLINICHVLKNQQHRTLTDIANFILHQLDKDIPHSSMLSTSQAMENRSSNEQEIWFQTKDDEINTQKSLSKIENNFTSLMVRVNETFIKCVAEKPDLLHKIKLWLKNSDYLTDHISISTKIPDTKTIEEIFDSIHPIYDCIDCDLIMDMCKALIPEEQDIANELGAHHEDAEKFYSSTTIEQLKKNLENLYQPYLANGITKMPKMIIKLQNRWSGIKMKGLK</sequence>
<evidence type="ECO:0000313" key="1">
    <source>
        <dbReference type="EnsemblMetazoa" id="Aqu2.1.09936_001"/>
    </source>
</evidence>
<dbReference type="InParanoid" id="A0A1X7T6R3"/>
<evidence type="ECO:0008006" key="2">
    <source>
        <dbReference type="Google" id="ProtNLM"/>
    </source>
</evidence>
<organism evidence="1">
    <name type="scientific">Amphimedon queenslandica</name>
    <name type="common">Sponge</name>
    <dbReference type="NCBI Taxonomy" id="400682"/>
    <lineage>
        <taxon>Eukaryota</taxon>
        <taxon>Metazoa</taxon>
        <taxon>Porifera</taxon>
        <taxon>Demospongiae</taxon>
        <taxon>Heteroscleromorpha</taxon>
        <taxon>Haplosclerida</taxon>
        <taxon>Niphatidae</taxon>
        <taxon>Amphimedon</taxon>
    </lineage>
</organism>
<name>A0A1X7T6R3_AMPQE</name>
<proteinExistence type="predicted"/>
<accession>A0A1X7T6R3</accession>